<evidence type="ECO:0000256" key="7">
    <source>
        <dbReference type="ARBA" id="ARBA00022917"/>
    </source>
</evidence>
<keyword evidence="8 10" id="KW-0030">Aminoacyl-tRNA synthetase</keyword>
<dbReference type="NCBIfam" id="TIGR00234">
    <property type="entry name" value="tyrS"/>
    <property type="match status" value="1"/>
</dbReference>
<keyword evidence="6 11" id="KW-0694">RNA-binding</keyword>
<dbReference type="Gene3D" id="1.10.240.10">
    <property type="entry name" value="Tyrosyl-Transfer RNA Synthetase"/>
    <property type="match status" value="1"/>
</dbReference>
<dbReference type="FunFam" id="3.40.50.620:FF:000061">
    <property type="entry name" value="Tyrosine--tRNA ligase"/>
    <property type="match status" value="1"/>
</dbReference>
<dbReference type="Proteomes" id="UP000675920">
    <property type="component" value="Unplaced"/>
</dbReference>
<dbReference type="PANTHER" id="PTHR11766:SF1">
    <property type="entry name" value="TYROSINE--TRNA LIGASE"/>
    <property type="match status" value="1"/>
</dbReference>
<keyword evidence="3 10" id="KW-0436">Ligase</keyword>
<dbReference type="CDD" id="cd00805">
    <property type="entry name" value="TyrRS_core"/>
    <property type="match status" value="1"/>
</dbReference>
<evidence type="ECO:0000256" key="11">
    <source>
        <dbReference type="PROSITE-ProRule" id="PRU00182"/>
    </source>
</evidence>
<accession>A0A8B6X208</accession>
<dbReference type="HAMAP" id="MF_02007">
    <property type="entry name" value="Tyr_tRNA_synth_type2"/>
    <property type="match status" value="1"/>
</dbReference>
<evidence type="ECO:0000256" key="3">
    <source>
        <dbReference type="ARBA" id="ARBA00022598"/>
    </source>
</evidence>
<dbReference type="InterPro" id="IPR002305">
    <property type="entry name" value="aa-tRNA-synth_Ic"/>
</dbReference>
<dbReference type="PROSITE" id="PS00178">
    <property type="entry name" value="AA_TRNA_LIGASE_I"/>
    <property type="match status" value="1"/>
</dbReference>
<dbReference type="EC" id="6.1.1.1" evidence="10"/>
<keyword evidence="2 10" id="KW-0963">Cytoplasm</keyword>
<evidence type="ECO:0000256" key="1">
    <source>
        <dbReference type="ARBA" id="ARBA00011738"/>
    </source>
</evidence>
<keyword evidence="5 10" id="KW-0067">ATP-binding</keyword>
<sequence>MSEEITGLSDRVREALAITKRGCDELLVEAEWIEKLKRSEASGKPLRIKLGLDPTAPDIHLGHTVVLNKLRQLQDLGHTVIFLIGDFTSLIGDPSGRNSTRPPLTAEQIKANAETYYKQASLVLDPERTEIRYNSEWCDALGARGMIKLAASHTVARMLERDDFTKRFQGGVPISIHEFLYPLMQGYDSVALQSDLELGGTDQKFNLLVGRELQKHAGQEPQCVLTMPLLEGLDGVEKMSKSKNNYVGISEPANDMFAKTMSISDVQMWRWFELLSFRPMAEIAQFKAEIEQGANPRNYKVLLGKEIVARFHGAAAAEQAEADFVNRSKGGIPDDIPELALTGAPMGIAALLKNAGLVPSTSEGNRMIEQGGVRIDGDVVSDKGLKVEAGSFVVQVGKRKFARVALS</sequence>
<comment type="similarity">
    <text evidence="10">Belongs to the class-I aminoacyl-tRNA synthetase family. TyrS type 2 subfamily.</text>
</comment>
<dbReference type="FunFam" id="3.10.290.10:FF:000022">
    <property type="entry name" value="Tyrosine--tRNA ligase"/>
    <property type="match status" value="1"/>
</dbReference>
<dbReference type="Gene3D" id="3.40.50.620">
    <property type="entry name" value="HUPs"/>
    <property type="match status" value="1"/>
</dbReference>
<comment type="subunit">
    <text evidence="1 10">Homodimer.</text>
</comment>
<dbReference type="PANTHER" id="PTHR11766">
    <property type="entry name" value="TYROSYL-TRNA SYNTHETASE"/>
    <property type="match status" value="1"/>
</dbReference>
<dbReference type="Pfam" id="PF01479">
    <property type="entry name" value="S4"/>
    <property type="match status" value="1"/>
</dbReference>
<dbReference type="PROSITE" id="PS50889">
    <property type="entry name" value="S4"/>
    <property type="match status" value="1"/>
</dbReference>
<evidence type="ECO:0000259" key="12">
    <source>
        <dbReference type="SMART" id="SM00363"/>
    </source>
</evidence>
<dbReference type="InterPro" id="IPR002942">
    <property type="entry name" value="S4_RNA-bd"/>
</dbReference>
<dbReference type="GO" id="GO:0004831">
    <property type="term" value="F:tyrosine-tRNA ligase activity"/>
    <property type="evidence" value="ECO:0007669"/>
    <property type="project" value="UniProtKB-UniRule"/>
</dbReference>
<organism evidence="13 14">
    <name type="scientific">Derxia gummosa DSM 723</name>
    <dbReference type="NCBI Taxonomy" id="1121388"/>
    <lineage>
        <taxon>Bacteria</taxon>
        <taxon>Pseudomonadati</taxon>
        <taxon>Pseudomonadota</taxon>
        <taxon>Betaproteobacteria</taxon>
        <taxon>Burkholderiales</taxon>
        <taxon>Alcaligenaceae</taxon>
        <taxon>Derxia</taxon>
    </lineage>
</organism>
<keyword evidence="4 10" id="KW-0547">Nucleotide-binding</keyword>
<dbReference type="InterPro" id="IPR024088">
    <property type="entry name" value="Tyr-tRNA-ligase_bac-type"/>
</dbReference>
<keyword evidence="7 10" id="KW-0648">Protein biosynthesis</keyword>
<evidence type="ECO:0000256" key="4">
    <source>
        <dbReference type="ARBA" id="ARBA00022741"/>
    </source>
</evidence>
<comment type="function">
    <text evidence="10">Catalyzes the attachment of tyrosine to tRNA(Tyr) in a two-step reaction: tyrosine is first activated by ATP to form Tyr-AMP and then transferred to the acceptor end of tRNA(Tyr).</text>
</comment>
<dbReference type="Pfam" id="PF00579">
    <property type="entry name" value="tRNA-synt_1b"/>
    <property type="match status" value="1"/>
</dbReference>
<feature type="domain" description="RNA-binding S4" evidence="12">
    <location>
        <begin position="346"/>
        <end position="407"/>
    </location>
</feature>
<evidence type="ECO:0000256" key="6">
    <source>
        <dbReference type="ARBA" id="ARBA00022884"/>
    </source>
</evidence>
<proteinExistence type="inferred from homology"/>
<dbReference type="AlphaFoldDB" id="A0A8B6X208"/>
<evidence type="ECO:0000256" key="8">
    <source>
        <dbReference type="ARBA" id="ARBA00023146"/>
    </source>
</evidence>
<evidence type="ECO:0000313" key="13">
    <source>
        <dbReference type="Proteomes" id="UP000675920"/>
    </source>
</evidence>
<dbReference type="SUPFAM" id="SSF55174">
    <property type="entry name" value="Alpha-L RNA-binding motif"/>
    <property type="match status" value="1"/>
</dbReference>
<dbReference type="InterPro" id="IPR014729">
    <property type="entry name" value="Rossmann-like_a/b/a_fold"/>
</dbReference>
<dbReference type="OrthoDB" id="9804243at2"/>
<feature type="short sequence motif" description="'KMSKS' region" evidence="10">
    <location>
        <begin position="238"/>
        <end position="242"/>
    </location>
</feature>
<dbReference type="InterPro" id="IPR036986">
    <property type="entry name" value="S4_RNA-bd_sf"/>
</dbReference>
<dbReference type="Gene3D" id="3.10.290.10">
    <property type="entry name" value="RNA-binding S4 domain"/>
    <property type="match status" value="1"/>
</dbReference>
<dbReference type="InterPro" id="IPR024108">
    <property type="entry name" value="Tyr-tRNA-ligase_bac_2"/>
</dbReference>
<dbReference type="CDD" id="cd00165">
    <property type="entry name" value="S4"/>
    <property type="match status" value="1"/>
</dbReference>
<feature type="short sequence motif" description="'HIGH' region" evidence="10">
    <location>
        <begin position="54"/>
        <end position="63"/>
    </location>
</feature>
<comment type="catalytic activity">
    <reaction evidence="9 10">
        <text>tRNA(Tyr) + L-tyrosine + ATP = L-tyrosyl-tRNA(Tyr) + AMP + diphosphate + H(+)</text>
        <dbReference type="Rhea" id="RHEA:10220"/>
        <dbReference type="Rhea" id="RHEA-COMP:9706"/>
        <dbReference type="Rhea" id="RHEA-COMP:9707"/>
        <dbReference type="ChEBI" id="CHEBI:15378"/>
        <dbReference type="ChEBI" id="CHEBI:30616"/>
        <dbReference type="ChEBI" id="CHEBI:33019"/>
        <dbReference type="ChEBI" id="CHEBI:58315"/>
        <dbReference type="ChEBI" id="CHEBI:78442"/>
        <dbReference type="ChEBI" id="CHEBI:78536"/>
        <dbReference type="ChEBI" id="CHEBI:456215"/>
        <dbReference type="EC" id="6.1.1.1"/>
    </reaction>
</comment>
<dbReference type="InterPro" id="IPR002307">
    <property type="entry name" value="Tyr-tRNA-ligase"/>
</dbReference>
<evidence type="ECO:0000256" key="2">
    <source>
        <dbReference type="ARBA" id="ARBA00022490"/>
    </source>
</evidence>
<evidence type="ECO:0000256" key="9">
    <source>
        <dbReference type="ARBA" id="ARBA00048248"/>
    </source>
</evidence>
<evidence type="ECO:0000256" key="5">
    <source>
        <dbReference type="ARBA" id="ARBA00022840"/>
    </source>
</evidence>
<keyword evidence="13" id="KW-1185">Reference proteome</keyword>
<evidence type="ECO:0000256" key="10">
    <source>
        <dbReference type="HAMAP-Rule" id="MF_02007"/>
    </source>
</evidence>
<feature type="binding site" evidence="10">
    <location>
        <position position="241"/>
    </location>
    <ligand>
        <name>ATP</name>
        <dbReference type="ChEBI" id="CHEBI:30616"/>
    </ligand>
</feature>
<evidence type="ECO:0000313" key="14">
    <source>
        <dbReference type="RefSeq" id="WP_028310455.1"/>
    </source>
</evidence>
<comment type="subcellular location">
    <subcellularLocation>
        <location evidence="10">Cytoplasm</location>
    </subcellularLocation>
</comment>
<dbReference type="GO" id="GO:0006437">
    <property type="term" value="P:tyrosyl-tRNA aminoacylation"/>
    <property type="evidence" value="ECO:0007669"/>
    <property type="project" value="UniProtKB-UniRule"/>
</dbReference>
<dbReference type="GO" id="GO:0003723">
    <property type="term" value="F:RNA binding"/>
    <property type="evidence" value="ECO:0007669"/>
    <property type="project" value="UniProtKB-KW"/>
</dbReference>
<dbReference type="GO" id="GO:0005524">
    <property type="term" value="F:ATP binding"/>
    <property type="evidence" value="ECO:0007669"/>
    <property type="project" value="UniProtKB-UniRule"/>
</dbReference>
<protein>
    <recommendedName>
        <fullName evidence="10">Tyrosine--tRNA ligase</fullName>
        <ecNumber evidence="10">6.1.1.1</ecNumber>
    </recommendedName>
    <alternativeName>
        <fullName evidence="10">Tyrosyl-tRNA synthetase</fullName>
        <shortName evidence="10">TyrRS</shortName>
    </alternativeName>
</protein>
<dbReference type="PRINTS" id="PR01040">
    <property type="entry name" value="TRNASYNTHTYR"/>
</dbReference>
<reference evidence="14" key="1">
    <citation type="submission" date="2025-08" db="UniProtKB">
        <authorList>
            <consortium name="RefSeq"/>
        </authorList>
    </citation>
    <scope>IDENTIFICATION</scope>
</reference>
<dbReference type="RefSeq" id="WP_028310455.1">
    <property type="nucleotide sequence ID" value="NZ_AXWS01000007.1"/>
</dbReference>
<dbReference type="GO" id="GO:0005829">
    <property type="term" value="C:cytosol"/>
    <property type="evidence" value="ECO:0007669"/>
    <property type="project" value="TreeGrafter"/>
</dbReference>
<dbReference type="SMART" id="SM00363">
    <property type="entry name" value="S4"/>
    <property type="match status" value="1"/>
</dbReference>
<dbReference type="InterPro" id="IPR001412">
    <property type="entry name" value="aa-tRNA-synth_I_CS"/>
</dbReference>
<name>A0A8B6X208_9BURK</name>
<gene>
    <name evidence="10 14" type="primary">tyrS</name>
</gene>
<dbReference type="SUPFAM" id="SSF52374">
    <property type="entry name" value="Nucleotidylyl transferase"/>
    <property type="match status" value="1"/>
</dbReference>